<dbReference type="RefSeq" id="WP_067902758.1">
    <property type="nucleotide sequence ID" value="NZ_VSFG01000004.1"/>
</dbReference>
<comment type="caution">
    <text evidence="2">The sequence shown here is derived from an EMBL/GenBank/DDBJ whole genome shotgun (WGS) entry which is preliminary data.</text>
</comment>
<proteinExistence type="predicted"/>
<name>A0A5D0NKK7_9ACTN</name>
<evidence type="ECO:0000313" key="3">
    <source>
        <dbReference type="Proteomes" id="UP000323380"/>
    </source>
</evidence>
<accession>A0A5D0NKK7</accession>
<dbReference type="EMBL" id="VSFG01000004">
    <property type="protein sequence ID" value="TYB44987.1"/>
    <property type="molecule type" value="Genomic_DNA"/>
</dbReference>
<protein>
    <submittedName>
        <fullName evidence="2">Uncharacterized protein</fullName>
    </submittedName>
</protein>
<keyword evidence="1" id="KW-0732">Signal</keyword>
<dbReference type="AlphaFoldDB" id="A0A5D0NKK7"/>
<dbReference type="Proteomes" id="UP000323380">
    <property type="component" value="Unassembled WGS sequence"/>
</dbReference>
<sequence>MTMFTKTARLAAALSMTAAVTVTATGTAAAQNSCQDIGNGQLCMNVDPPVEGEALVTIKYIKHRGEPVTVRLSWWYYAGETFSGSWQPVAAGGEVSFQSWAVPECVYGKMEIQGGPTYYLNANPICPG</sequence>
<keyword evidence="3" id="KW-1185">Reference proteome</keyword>
<feature type="signal peptide" evidence="1">
    <location>
        <begin position="1"/>
        <end position="24"/>
    </location>
</feature>
<reference evidence="2 3" key="1">
    <citation type="submission" date="2019-08" db="EMBL/GenBank/DDBJ databases">
        <title>Actinomadura sp. nov. CYP1-5 isolated from mountain soil.</title>
        <authorList>
            <person name="Songsumanus A."/>
            <person name="Kuncharoen N."/>
            <person name="Kudo T."/>
            <person name="Yuki M."/>
            <person name="Igarashi Y."/>
            <person name="Tanasupawat S."/>
        </authorList>
    </citation>
    <scope>NUCLEOTIDE SEQUENCE [LARGE SCALE GENOMIC DNA]</scope>
    <source>
        <strain evidence="2 3">JCM 14158</strain>
    </source>
</reference>
<evidence type="ECO:0000313" key="2">
    <source>
        <dbReference type="EMBL" id="TYB44987.1"/>
    </source>
</evidence>
<gene>
    <name evidence="2" type="ORF">FXF69_22955</name>
</gene>
<evidence type="ECO:0000256" key="1">
    <source>
        <dbReference type="SAM" id="SignalP"/>
    </source>
</evidence>
<organism evidence="2 3">
    <name type="scientific">Actinomadura chibensis</name>
    <dbReference type="NCBI Taxonomy" id="392828"/>
    <lineage>
        <taxon>Bacteria</taxon>
        <taxon>Bacillati</taxon>
        <taxon>Actinomycetota</taxon>
        <taxon>Actinomycetes</taxon>
        <taxon>Streptosporangiales</taxon>
        <taxon>Thermomonosporaceae</taxon>
        <taxon>Actinomadura</taxon>
    </lineage>
</organism>
<feature type="chain" id="PRO_5038423260" evidence="1">
    <location>
        <begin position="25"/>
        <end position="128"/>
    </location>
</feature>